<gene>
    <name evidence="2" type="ORF">COB20_14175</name>
</gene>
<feature type="signal peptide" evidence="1">
    <location>
        <begin position="1"/>
        <end position="21"/>
    </location>
</feature>
<keyword evidence="1" id="KW-0732">Signal</keyword>
<dbReference type="EMBL" id="NVUL01000089">
    <property type="protein sequence ID" value="PCI74884.1"/>
    <property type="molecule type" value="Genomic_DNA"/>
</dbReference>
<feature type="chain" id="PRO_5012110769" evidence="1">
    <location>
        <begin position="22"/>
        <end position="374"/>
    </location>
</feature>
<sequence length="374" mass="41502">MIKTQISLIAAGCLFSVVAIAQQYPEVIEDDENFIIDIPYIEYEDGDGETRALSAELVASKSSSEILFSLNESALMDVEVDSPAPISGTGACSRTTNAQFLSCKSGVQDAYFEKQANCFNFVDSEEQQECFSEATEERLEASEECDDVEEEHERLCAIFGEDPYDPDLSALTFLTVDEIAADPNPFFPLIVGNTWVYEVEEEVITVTVLDETREIMGIESIVVRDVVEEDGDLVEDTFDWYAQDSDGNVWYMGELSRNYEDGELSDIEGSWEAGVEGAKAGILFRSMPIVGETLRQEYRIGEAEDIGETVSITASESTLSGYDCEGACLQNLEYTPIEPGEQEYKYYKPGTGMILETKPDSEERLELVDFTPGV</sequence>
<evidence type="ECO:0000256" key="1">
    <source>
        <dbReference type="SAM" id="SignalP"/>
    </source>
</evidence>
<evidence type="ECO:0000313" key="2">
    <source>
        <dbReference type="EMBL" id="PCI74884.1"/>
    </source>
</evidence>
<dbReference type="AlphaFoldDB" id="A0A2A4WXC0"/>
<name>A0A2A4WXC0_9GAMM</name>
<dbReference type="Proteomes" id="UP000218767">
    <property type="component" value="Unassembled WGS sequence"/>
</dbReference>
<comment type="caution">
    <text evidence="2">The sequence shown here is derived from an EMBL/GenBank/DDBJ whole genome shotgun (WGS) entry which is preliminary data.</text>
</comment>
<reference evidence="3" key="1">
    <citation type="submission" date="2017-08" db="EMBL/GenBank/DDBJ databases">
        <title>A dynamic microbial community with high functional redundancy inhabits the cold, oxic subseafloor aquifer.</title>
        <authorList>
            <person name="Tully B.J."/>
            <person name="Wheat C.G."/>
            <person name="Glazer B.T."/>
            <person name="Huber J.A."/>
        </authorList>
    </citation>
    <scope>NUCLEOTIDE SEQUENCE [LARGE SCALE GENOMIC DNA]</scope>
</reference>
<accession>A0A2A4WXC0</accession>
<proteinExistence type="predicted"/>
<protein>
    <submittedName>
        <fullName evidence="2">Uncharacterized protein</fullName>
    </submittedName>
</protein>
<evidence type="ECO:0000313" key="3">
    <source>
        <dbReference type="Proteomes" id="UP000218767"/>
    </source>
</evidence>
<organism evidence="2 3">
    <name type="scientific">SAR86 cluster bacterium</name>
    <dbReference type="NCBI Taxonomy" id="2030880"/>
    <lineage>
        <taxon>Bacteria</taxon>
        <taxon>Pseudomonadati</taxon>
        <taxon>Pseudomonadota</taxon>
        <taxon>Gammaproteobacteria</taxon>
        <taxon>SAR86 cluster</taxon>
    </lineage>
</organism>